<sequence length="66" mass="7303">MPNRYFDHLVIRSAHFQCEASKQRQENPQTSPVIAAITTTTTASGRNADKTNEIPEKGGMITEGKQ</sequence>
<organism evidence="2 3">
    <name type="scientific">Ancylostoma ceylanicum</name>
    <dbReference type="NCBI Taxonomy" id="53326"/>
    <lineage>
        <taxon>Eukaryota</taxon>
        <taxon>Metazoa</taxon>
        <taxon>Ecdysozoa</taxon>
        <taxon>Nematoda</taxon>
        <taxon>Chromadorea</taxon>
        <taxon>Rhabditida</taxon>
        <taxon>Rhabditina</taxon>
        <taxon>Rhabditomorpha</taxon>
        <taxon>Strongyloidea</taxon>
        <taxon>Ancylostomatidae</taxon>
        <taxon>Ancylostomatinae</taxon>
        <taxon>Ancylostoma</taxon>
    </lineage>
</organism>
<evidence type="ECO:0000313" key="3">
    <source>
        <dbReference type="Proteomes" id="UP000024635"/>
    </source>
</evidence>
<feature type="compositionally biased region" description="Basic and acidic residues" evidence="1">
    <location>
        <begin position="47"/>
        <end position="56"/>
    </location>
</feature>
<accession>A0A016U3R1</accession>
<protein>
    <submittedName>
        <fullName evidence="2">Uncharacterized protein</fullName>
    </submittedName>
</protein>
<dbReference type="Proteomes" id="UP000024635">
    <property type="component" value="Unassembled WGS sequence"/>
</dbReference>
<name>A0A016U3R1_9BILA</name>
<gene>
    <name evidence="2" type="primary">Acey_s0060.g3137</name>
    <name evidence="2" type="ORF">Y032_0060g3137</name>
</gene>
<feature type="region of interest" description="Disordered" evidence="1">
    <location>
        <begin position="42"/>
        <end position="66"/>
    </location>
</feature>
<comment type="caution">
    <text evidence="2">The sequence shown here is derived from an EMBL/GenBank/DDBJ whole genome shotgun (WGS) entry which is preliminary data.</text>
</comment>
<keyword evidence="3" id="KW-1185">Reference proteome</keyword>
<dbReference type="EMBL" id="JARK01001396">
    <property type="protein sequence ID" value="EYC09477.1"/>
    <property type="molecule type" value="Genomic_DNA"/>
</dbReference>
<reference evidence="3" key="1">
    <citation type="journal article" date="2015" name="Nat. Genet.">
        <title>The genome and transcriptome of the zoonotic hookworm Ancylostoma ceylanicum identify infection-specific gene families.</title>
        <authorList>
            <person name="Schwarz E.M."/>
            <person name="Hu Y."/>
            <person name="Antoshechkin I."/>
            <person name="Miller M.M."/>
            <person name="Sternberg P.W."/>
            <person name="Aroian R.V."/>
        </authorList>
    </citation>
    <scope>NUCLEOTIDE SEQUENCE</scope>
    <source>
        <strain evidence="3">HY135</strain>
    </source>
</reference>
<evidence type="ECO:0000313" key="2">
    <source>
        <dbReference type="EMBL" id="EYC09477.1"/>
    </source>
</evidence>
<proteinExistence type="predicted"/>
<dbReference type="AlphaFoldDB" id="A0A016U3R1"/>
<dbReference type="OrthoDB" id="10266980at2759"/>
<evidence type="ECO:0000256" key="1">
    <source>
        <dbReference type="SAM" id="MobiDB-lite"/>
    </source>
</evidence>